<reference evidence="2" key="1">
    <citation type="journal article" date="2019" name="Int. J. Syst. Evol. Microbiol.">
        <title>The Global Catalogue of Microorganisms (GCM) 10K type strain sequencing project: providing services to taxonomists for standard genome sequencing and annotation.</title>
        <authorList>
            <consortium name="The Broad Institute Genomics Platform"/>
            <consortium name="The Broad Institute Genome Sequencing Center for Infectious Disease"/>
            <person name="Wu L."/>
            <person name="Ma J."/>
        </authorList>
    </citation>
    <scope>NUCLEOTIDE SEQUENCE [LARGE SCALE GENOMIC DNA]</scope>
    <source>
        <strain evidence="2">JCM 4816</strain>
    </source>
</reference>
<comment type="caution">
    <text evidence="1">The sequence shown here is derived from an EMBL/GenBank/DDBJ whole genome shotgun (WGS) entry which is preliminary data.</text>
</comment>
<name>A0ABP6UE77_9ACTN</name>
<evidence type="ECO:0000313" key="2">
    <source>
        <dbReference type="Proteomes" id="UP001501455"/>
    </source>
</evidence>
<keyword evidence="2" id="KW-1185">Reference proteome</keyword>
<sequence length="210" mass="22155">MPEQGEEAGLLLLRELVPADQVDALLREGGGDVLVVAGGVPGHQLAGAGPDHLQHLARLEAGGGAGGHAGGYAPLEAGHPDHEELVQVAGEDREEVRPLQQRGLGILGQFEHPLVERQPTALAVEETALRQRGGAVGERLLVAVQVGVDVGFQIGHRSGHGVRPVRGDGAHGGLRVLDLCRGVGLAHDPIVPRRGRHGRVGMRGWERWWP</sequence>
<organism evidence="1 2">
    <name type="scientific">Streptomyces prasinosporus</name>
    <dbReference type="NCBI Taxonomy" id="68256"/>
    <lineage>
        <taxon>Bacteria</taxon>
        <taxon>Bacillati</taxon>
        <taxon>Actinomycetota</taxon>
        <taxon>Actinomycetes</taxon>
        <taxon>Kitasatosporales</taxon>
        <taxon>Streptomycetaceae</taxon>
        <taxon>Streptomyces</taxon>
        <taxon>Streptomyces albogriseolus group</taxon>
    </lineage>
</organism>
<evidence type="ECO:0000313" key="1">
    <source>
        <dbReference type="EMBL" id="GAA3505922.1"/>
    </source>
</evidence>
<dbReference type="EMBL" id="BAAAXF010000086">
    <property type="protein sequence ID" value="GAA3505922.1"/>
    <property type="molecule type" value="Genomic_DNA"/>
</dbReference>
<protein>
    <submittedName>
        <fullName evidence="1">Uncharacterized protein</fullName>
    </submittedName>
</protein>
<dbReference type="Proteomes" id="UP001501455">
    <property type="component" value="Unassembled WGS sequence"/>
</dbReference>
<proteinExistence type="predicted"/>
<gene>
    <name evidence="1" type="ORF">GCM10019016_130360</name>
</gene>
<accession>A0ABP6UE77</accession>